<feature type="transmembrane region" description="Helical" evidence="6">
    <location>
        <begin position="7"/>
        <end position="26"/>
    </location>
</feature>
<reference evidence="8" key="1">
    <citation type="submission" date="2016-11" db="EMBL/GenBank/DDBJ databases">
        <authorList>
            <person name="Varghese N."/>
            <person name="Submissions S."/>
        </authorList>
    </citation>
    <scope>NUCLEOTIDE SEQUENCE [LARGE SCALE GENOMIC DNA]</scope>
    <source>
        <strain evidence="8">DSM 18829</strain>
    </source>
</reference>
<feature type="transmembrane region" description="Helical" evidence="6">
    <location>
        <begin position="163"/>
        <end position="183"/>
    </location>
</feature>
<evidence type="ECO:0000256" key="2">
    <source>
        <dbReference type="ARBA" id="ARBA00022475"/>
    </source>
</evidence>
<dbReference type="GO" id="GO:0005886">
    <property type="term" value="C:plasma membrane"/>
    <property type="evidence" value="ECO:0007669"/>
    <property type="project" value="UniProtKB-SubCell"/>
</dbReference>
<dbReference type="RefSeq" id="WP_073307786.1">
    <property type="nucleotide sequence ID" value="NZ_FQZI01000001.1"/>
</dbReference>
<evidence type="ECO:0000256" key="5">
    <source>
        <dbReference type="ARBA" id="ARBA00023136"/>
    </source>
</evidence>
<feature type="transmembrane region" description="Helical" evidence="6">
    <location>
        <begin position="215"/>
        <end position="237"/>
    </location>
</feature>
<evidence type="ECO:0000256" key="6">
    <source>
        <dbReference type="SAM" id="Phobius"/>
    </source>
</evidence>
<evidence type="ECO:0000256" key="4">
    <source>
        <dbReference type="ARBA" id="ARBA00022989"/>
    </source>
</evidence>
<comment type="subcellular location">
    <subcellularLocation>
        <location evidence="1">Cell membrane</location>
        <topology evidence="1">Multi-pass membrane protein</topology>
    </subcellularLocation>
</comment>
<proteinExistence type="predicted"/>
<keyword evidence="5 6" id="KW-0472">Membrane</keyword>
<dbReference type="OrthoDB" id="9812094at2"/>
<dbReference type="Pfam" id="PF03706">
    <property type="entry name" value="LPG_synthase_TM"/>
    <property type="match status" value="1"/>
</dbReference>
<gene>
    <name evidence="7" type="ORF">SAMN05444363_0239</name>
</gene>
<dbReference type="AlphaFoldDB" id="A0A1M6AJM5"/>
<keyword evidence="4 6" id="KW-1133">Transmembrane helix</keyword>
<evidence type="ECO:0000313" key="8">
    <source>
        <dbReference type="Proteomes" id="UP000184488"/>
    </source>
</evidence>
<feature type="transmembrane region" description="Helical" evidence="6">
    <location>
        <begin position="243"/>
        <end position="259"/>
    </location>
</feature>
<evidence type="ECO:0008006" key="9">
    <source>
        <dbReference type="Google" id="ProtNLM"/>
    </source>
</evidence>
<dbReference type="PANTHER" id="PTHR39087">
    <property type="entry name" value="UPF0104 MEMBRANE PROTEIN MJ1595"/>
    <property type="match status" value="1"/>
</dbReference>
<feature type="transmembrane region" description="Helical" evidence="6">
    <location>
        <begin position="120"/>
        <end position="143"/>
    </location>
</feature>
<organism evidence="7 8">
    <name type="scientific">Flavobacterium terrae</name>
    <dbReference type="NCBI Taxonomy" id="415425"/>
    <lineage>
        <taxon>Bacteria</taxon>
        <taxon>Pseudomonadati</taxon>
        <taxon>Bacteroidota</taxon>
        <taxon>Flavobacteriia</taxon>
        <taxon>Flavobacteriales</taxon>
        <taxon>Flavobacteriaceae</taxon>
        <taxon>Flavobacterium</taxon>
    </lineage>
</organism>
<dbReference type="Proteomes" id="UP000184488">
    <property type="component" value="Unassembled WGS sequence"/>
</dbReference>
<dbReference type="InterPro" id="IPR022791">
    <property type="entry name" value="L-PG_synthase/AglD"/>
</dbReference>
<evidence type="ECO:0000256" key="1">
    <source>
        <dbReference type="ARBA" id="ARBA00004651"/>
    </source>
</evidence>
<sequence>MKNKISSYASVIIPILLGAGLTYYTYNSFSDQQIAQMKSYFITANYNYVLVSLGIAILGCVFRAYRWKYTLTEIGTVPDFKLNFVAVCIGYFVNLTIPRSGEVSRALILKRYRDKPFDKVFGTIIAERIVDLIFLLLFVFTALTLEFKTLKSFLLLYIPVEKLGWLLFFGFIGFITFILIYKYSKWKFVLLLKSKVEGLKEGIFSVLNMPNKWRFLFFTLLIWLSYVLMFYITVFALEATSHISIGTIIVAFVIGGLTMSFTNGGFGFFPVLIAKILFLYNIPLEAGNAFGWIIWTSQLLITILLGVFAFLVLPIVGKKK</sequence>
<accession>A0A1M6AJM5</accession>
<name>A0A1M6AJM5_9FLAO</name>
<dbReference type="STRING" id="415425.SAMN05444363_0239"/>
<evidence type="ECO:0000313" key="7">
    <source>
        <dbReference type="EMBL" id="SHI36433.1"/>
    </source>
</evidence>
<evidence type="ECO:0000256" key="3">
    <source>
        <dbReference type="ARBA" id="ARBA00022692"/>
    </source>
</evidence>
<dbReference type="PANTHER" id="PTHR39087:SF2">
    <property type="entry name" value="UPF0104 MEMBRANE PROTEIN MJ1595"/>
    <property type="match status" value="1"/>
</dbReference>
<protein>
    <recommendedName>
        <fullName evidence="9">Lysylphosphatidylglycerol synthase TM region</fullName>
    </recommendedName>
</protein>
<keyword evidence="3 6" id="KW-0812">Transmembrane</keyword>
<dbReference type="EMBL" id="FQZI01000001">
    <property type="protein sequence ID" value="SHI36433.1"/>
    <property type="molecule type" value="Genomic_DNA"/>
</dbReference>
<keyword evidence="2" id="KW-1003">Cell membrane</keyword>
<feature type="transmembrane region" description="Helical" evidence="6">
    <location>
        <begin position="46"/>
        <end position="65"/>
    </location>
</feature>
<feature type="transmembrane region" description="Helical" evidence="6">
    <location>
        <begin position="289"/>
        <end position="316"/>
    </location>
</feature>
<keyword evidence="8" id="KW-1185">Reference proteome</keyword>